<comment type="similarity">
    <text evidence="2">Belongs to the bacterial solute-binding protein 8 family.</text>
</comment>
<dbReference type="PANTHER" id="PTHR30532:SF28">
    <property type="entry name" value="PETROBACTIN-BINDING PROTEIN YCLQ"/>
    <property type="match status" value="1"/>
</dbReference>
<reference evidence="6 7" key="1">
    <citation type="submission" date="2018-10" db="EMBL/GenBank/DDBJ databases">
        <authorList>
            <person name="Li J."/>
        </authorList>
    </citation>
    <scope>NUCLEOTIDE SEQUENCE [LARGE SCALE GENOMIC DNA]</scope>
    <source>
        <strain evidence="6 7">JCM 11654</strain>
    </source>
</reference>
<dbReference type="SUPFAM" id="SSF53807">
    <property type="entry name" value="Helical backbone' metal receptor"/>
    <property type="match status" value="1"/>
</dbReference>
<dbReference type="GO" id="GO:1901678">
    <property type="term" value="P:iron coordination entity transport"/>
    <property type="evidence" value="ECO:0007669"/>
    <property type="project" value="UniProtKB-ARBA"/>
</dbReference>
<evidence type="ECO:0000259" key="5">
    <source>
        <dbReference type="PROSITE" id="PS50983"/>
    </source>
</evidence>
<protein>
    <submittedName>
        <fullName evidence="6">Iron ABC transporter substrate-binding protein</fullName>
    </submittedName>
</protein>
<proteinExistence type="inferred from homology"/>
<dbReference type="Gene3D" id="3.40.50.1980">
    <property type="entry name" value="Nitrogenase molybdenum iron protein domain"/>
    <property type="match status" value="2"/>
</dbReference>
<dbReference type="GO" id="GO:0030288">
    <property type="term" value="C:outer membrane-bounded periplasmic space"/>
    <property type="evidence" value="ECO:0007669"/>
    <property type="project" value="TreeGrafter"/>
</dbReference>
<dbReference type="InterPro" id="IPR002491">
    <property type="entry name" value="ABC_transptr_periplasmic_BD"/>
</dbReference>
<name>A0A3L7AGT7_9MICO</name>
<accession>A0A3L7AGT7</accession>
<dbReference type="AlphaFoldDB" id="A0A3L7AGT7"/>
<dbReference type="Pfam" id="PF01497">
    <property type="entry name" value="Peripla_BP_2"/>
    <property type="match status" value="1"/>
</dbReference>
<keyword evidence="3" id="KW-0813">Transport</keyword>
<dbReference type="RefSeq" id="WP_121689620.1">
    <property type="nucleotide sequence ID" value="NZ_RCUY01000016.1"/>
</dbReference>
<dbReference type="EMBL" id="RCUY01000016">
    <property type="protein sequence ID" value="RLP78871.1"/>
    <property type="molecule type" value="Genomic_DNA"/>
</dbReference>
<dbReference type="InterPro" id="IPR051313">
    <property type="entry name" value="Bact_iron-sidero_bind"/>
</dbReference>
<dbReference type="PROSITE" id="PS50983">
    <property type="entry name" value="FE_B12_PBP"/>
    <property type="match status" value="1"/>
</dbReference>
<dbReference type="PANTHER" id="PTHR30532">
    <property type="entry name" value="IRON III DICITRATE-BINDING PERIPLASMIC PROTEIN"/>
    <property type="match status" value="1"/>
</dbReference>
<evidence type="ECO:0000313" key="7">
    <source>
        <dbReference type="Proteomes" id="UP000269438"/>
    </source>
</evidence>
<comment type="caution">
    <text evidence="6">The sequence shown here is derived from an EMBL/GenBank/DDBJ whole genome shotgun (WGS) entry which is preliminary data.</text>
</comment>
<evidence type="ECO:0000256" key="4">
    <source>
        <dbReference type="ARBA" id="ARBA00022729"/>
    </source>
</evidence>
<sequence length="359" mass="38297">MNNHPYRRRGGRTVRHYLACARLDDSLGDTINTHSTRTATALATVAISAVILTGCSATSGGAAEDSSAPAASTVTIEDNFGSIEVPVKPQRVVALDNTVFKTLNDWNIPLVAAPKGVMGTAWPKYVDDAAVLDIGNHREPDLEKIIEAEPDLVIGGYRFGSFYEEIKKMAPNTIEINPRKDQDVIAELKRQTDILGTIFDRKADARTLTDGLETAITDAKKSYDGSGTVLALIVSGGKIGYVAPVTGRSLGLLYPTLGLKPAIEQDAENTSHGDDLSAEAIAAANPDWIVVLDRDGGFGEEGYVPAKDVLENAEALKNVPAIQKSQVVYADPSFYLDEGIQSYTQLFGDLATAFAAAKA</sequence>
<dbReference type="Proteomes" id="UP000269438">
    <property type="component" value="Unassembled WGS sequence"/>
</dbReference>
<organism evidence="6 7">
    <name type="scientific">Mycetocola lacteus</name>
    <dbReference type="NCBI Taxonomy" id="76637"/>
    <lineage>
        <taxon>Bacteria</taxon>
        <taxon>Bacillati</taxon>
        <taxon>Actinomycetota</taxon>
        <taxon>Actinomycetes</taxon>
        <taxon>Micrococcales</taxon>
        <taxon>Microbacteriaceae</taxon>
        <taxon>Mycetocola</taxon>
    </lineage>
</organism>
<comment type="subcellular location">
    <subcellularLocation>
        <location evidence="1">Cell envelope</location>
    </subcellularLocation>
</comment>
<evidence type="ECO:0000256" key="1">
    <source>
        <dbReference type="ARBA" id="ARBA00004196"/>
    </source>
</evidence>
<gene>
    <name evidence="6" type="ORF">D9V34_16815</name>
</gene>
<evidence type="ECO:0000256" key="2">
    <source>
        <dbReference type="ARBA" id="ARBA00008814"/>
    </source>
</evidence>
<feature type="domain" description="Fe/B12 periplasmic-binding" evidence="5">
    <location>
        <begin position="91"/>
        <end position="358"/>
    </location>
</feature>
<evidence type="ECO:0000313" key="6">
    <source>
        <dbReference type="EMBL" id="RLP78871.1"/>
    </source>
</evidence>
<keyword evidence="7" id="KW-1185">Reference proteome</keyword>
<dbReference type="OrthoDB" id="63946at2"/>
<evidence type="ECO:0000256" key="3">
    <source>
        <dbReference type="ARBA" id="ARBA00022448"/>
    </source>
</evidence>
<keyword evidence="4" id="KW-0732">Signal</keyword>